<name>B8FQA6_DESHD</name>
<dbReference type="Gene3D" id="3.30.1490.300">
    <property type="match status" value="1"/>
</dbReference>
<accession>B8FQA6</accession>
<dbReference type="PANTHER" id="PTHR32432">
    <property type="entry name" value="CELL DIVISION PROTEIN FTSA-RELATED"/>
    <property type="match status" value="1"/>
</dbReference>
<protein>
    <submittedName>
        <fullName evidence="1">Tfp pilus assembly protein ATPase PilM-like protein</fullName>
    </submittedName>
</protein>
<dbReference type="PIRSF" id="PIRSF019169">
    <property type="entry name" value="PilM"/>
    <property type="match status" value="1"/>
</dbReference>
<dbReference type="AlphaFoldDB" id="B8FQA6"/>
<dbReference type="InterPro" id="IPR050696">
    <property type="entry name" value="FtsA/MreB"/>
</dbReference>
<dbReference type="InterPro" id="IPR005883">
    <property type="entry name" value="PilM"/>
</dbReference>
<organism evidence="1 2">
    <name type="scientific">Desulfitobacterium hafniense (strain DSM 10664 / DCB-2)</name>
    <dbReference type="NCBI Taxonomy" id="272564"/>
    <lineage>
        <taxon>Bacteria</taxon>
        <taxon>Bacillati</taxon>
        <taxon>Bacillota</taxon>
        <taxon>Clostridia</taxon>
        <taxon>Eubacteriales</taxon>
        <taxon>Desulfitobacteriaceae</taxon>
        <taxon>Desulfitobacterium</taxon>
    </lineage>
</organism>
<dbReference type="HOGENOM" id="CLU_711194_0_0_9"/>
<dbReference type="RefSeq" id="WP_015944655.1">
    <property type="nucleotide sequence ID" value="NC_011830.1"/>
</dbReference>
<dbReference type="Gene3D" id="3.30.420.40">
    <property type="match status" value="2"/>
</dbReference>
<dbReference type="PANTHER" id="PTHR32432:SF3">
    <property type="entry name" value="ETHANOLAMINE UTILIZATION PROTEIN EUTJ"/>
    <property type="match status" value="1"/>
</dbReference>
<evidence type="ECO:0000313" key="1">
    <source>
        <dbReference type="EMBL" id="ACL21567.1"/>
    </source>
</evidence>
<dbReference type="KEGG" id="dhd:Dhaf_3549"/>
<proteinExistence type="predicted"/>
<dbReference type="Pfam" id="PF11104">
    <property type="entry name" value="PilM_2"/>
    <property type="match status" value="1"/>
</dbReference>
<gene>
    <name evidence="1" type="ordered locus">Dhaf_3549</name>
</gene>
<reference evidence="1 2" key="1">
    <citation type="journal article" date="2012" name="BMC Microbiol.">
        <title>Genome sequence of Desulfitobacterium hafniense DCB-2, a Gram-positive anaerobe capable of dehalogenation and metal reduction.</title>
        <authorList>
            <person name="Kim S.H."/>
            <person name="Harzman C."/>
            <person name="Davis J.K."/>
            <person name="Hutcheson R."/>
            <person name="Broderick J.B."/>
            <person name="Marsh T.L."/>
            <person name="Tiedje J.M."/>
        </authorList>
    </citation>
    <scope>NUCLEOTIDE SEQUENCE [LARGE SCALE GENOMIC DNA]</scope>
    <source>
        <strain evidence="2">DSM 10664 / DCB-2</strain>
    </source>
</reference>
<dbReference type="Proteomes" id="UP000007726">
    <property type="component" value="Chromosome"/>
</dbReference>
<evidence type="ECO:0000313" key="2">
    <source>
        <dbReference type="Proteomes" id="UP000007726"/>
    </source>
</evidence>
<dbReference type="EMBL" id="CP001336">
    <property type="protein sequence ID" value="ACL21567.1"/>
    <property type="molecule type" value="Genomic_DNA"/>
</dbReference>
<sequence>MIRKKKWVALVHGQHWTVAKVSRHGNKLKIHGLFEYRGEGLAPEGMNMVTEQEEVLGQTQAGQGAALGLRGLKQWADKERIPLKKLNYALSCPGVITRMITLPILSYKDLEKLLTEQVDQYFTLNISDYLVDYRILERIKEEDQERLRVLLVAIPFSEWSKQWQIWEQLGVTPKVTDFAADSLCRLYSRLSKWEENKRQASARDLAVVDLGADRVEFVLLEHGVLFLYSDMGISLDGLNEQDEAKERTEGVDGADRVYQSELEDNLVPVFNALSEFLNFFASRHYGKTADQIFITGECADFPGLEEIFERNMGIQAKVGFPGDWMPVFNKKSRHLVNQGIKYGSLYGLAFRED</sequence>